<keyword evidence="4" id="KW-1185">Reference proteome</keyword>
<dbReference type="AlphaFoldDB" id="A0A6L3VR71"/>
<dbReference type="EMBL" id="WBMR01000063">
    <property type="protein sequence ID" value="KAB2379102.1"/>
    <property type="molecule type" value="Genomic_DNA"/>
</dbReference>
<evidence type="ECO:0000313" key="4">
    <source>
        <dbReference type="Proteomes" id="UP000483004"/>
    </source>
</evidence>
<sequence length="85" mass="9309">MPAWTQNDGRSTGDSHSGTPAEAWRRSTGCTDDSECSGDWNCVEVARLSPGEVGLRDSERPESVLPLSTERFAGMLRAIKERANR</sequence>
<organism evidence="3 4">
    <name type="scientific">Actinomadura montaniterrae</name>
    <dbReference type="NCBI Taxonomy" id="1803903"/>
    <lineage>
        <taxon>Bacteria</taxon>
        <taxon>Bacillati</taxon>
        <taxon>Actinomycetota</taxon>
        <taxon>Actinomycetes</taxon>
        <taxon>Streptosporangiales</taxon>
        <taxon>Thermomonosporaceae</taxon>
        <taxon>Actinomadura</taxon>
    </lineage>
</organism>
<protein>
    <submittedName>
        <fullName evidence="3">DUF397 domain-containing protein</fullName>
    </submittedName>
</protein>
<dbReference type="Proteomes" id="UP000483004">
    <property type="component" value="Unassembled WGS sequence"/>
</dbReference>
<feature type="region of interest" description="Disordered" evidence="1">
    <location>
        <begin position="1"/>
        <end position="36"/>
    </location>
</feature>
<comment type="caution">
    <text evidence="3">The sequence shown here is derived from an EMBL/GenBank/DDBJ whole genome shotgun (WGS) entry which is preliminary data.</text>
</comment>
<dbReference type="OrthoDB" id="3430276at2"/>
<dbReference type="InterPro" id="IPR007278">
    <property type="entry name" value="DUF397"/>
</dbReference>
<reference evidence="3 4" key="1">
    <citation type="submission" date="2019-09" db="EMBL/GenBank/DDBJ databases">
        <title>Actinomadura physcomitrii sp. nov., a novel actinomycete isolated from moss [Physcomitrium sphaericum (Ludw) Fuernr].</title>
        <authorList>
            <person name="Liu C."/>
            <person name="Zhuang X."/>
        </authorList>
    </citation>
    <scope>NUCLEOTIDE SEQUENCE [LARGE SCALE GENOMIC DNA]</scope>
    <source>
        <strain evidence="3 4">CYP1-1B</strain>
    </source>
</reference>
<feature type="domain" description="DUF397" evidence="2">
    <location>
        <begin position="23"/>
        <end position="80"/>
    </location>
</feature>
<gene>
    <name evidence="3" type="ORF">F9B16_21925</name>
</gene>
<evidence type="ECO:0000313" key="3">
    <source>
        <dbReference type="EMBL" id="KAB2379102.1"/>
    </source>
</evidence>
<name>A0A6L3VR71_9ACTN</name>
<proteinExistence type="predicted"/>
<evidence type="ECO:0000256" key="1">
    <source>
        <dbReference type="SAM" id="MobiDB-lite"/>
    </source>
</evidence>
<feature type="compositionally biased region" description="Polar residues" evidence="1">
    <location>
        <begin position="1"/>
        <end position="18"/>
    </location>
</feature>
<evidence type="ECO:0000259" key="2">
    <source>
        <dbReference type="Pfam" id="PF04149"/>
    </source>
</evidence>
<dbReference type="Pfam" id="PF04149">
    <property type="entry name" value="DUF397"/>
    <property type="match status" value="1"/>
</dbReference>
<accession>A0A6L3VR71</accession>
<dbReference type="RefSeq" id="WP_151541979.1">
    <property type="nucleotide sequence ID" value="NZ_WBMR01000063.1"/>
</dbReference>